<dbReference type="EMBL" id="SOCA01000008">
    <property type="protein sequence ID" value="TDU66541.1"/>
    <property type="molecule type" value="Genomic_DNA"/>
</dbReference>
<dbReference type="RefSeq" id="WP_133796643.1">
    <property type="nucleotide sequence ID" value="NZ_SOCA01000008.1"/>
</dbReference>
<dbReference type="InterPro" id="IPR013425">
    <property type="entry name" value="Autotrns_rpt"/>
</dbReference>
<sequence length="1229" mass="121347">MSAAPKRLSAYSSQVLSLLALPFIGTAPLLSQTLYWDTNGSTPGADGPSPSGLWNTTATTFSTESTGTTAPVSWANSGAATAIFAAGSDATGPYTVTLGAGIPLNLAGLTVQSGQLTLASQTADDTLNFGTLPATISIAGGASLLLQAASTGTGGLVKTGTGILELDAASAPGGNYTVNAGELRIASGTTISAGTLSLGGSAGNTSTLTLAAGSTLNLDGNISFLNANTPLAATIQGPGSINLNGSRTITVQNIGSLTDLTIAAVLADGSESSGITKNGPGTLVLQGANTYSGATLLNIGSLIIQGNSGSIASSSELNIAAALTATIGSLADTASVNRLGDTADITLNSSAAGGSTLIYNGPDLAVAGIHQETAGTLTWAGNHRNSLTLQPGDGDQVELRFSSLIRTENPTGYVRGNQLGSAAGTANSSRLFFDTAPTLTGGIVPWLIVHGLEENAIPAFATYDATTGLKAQTGTVAPGSATTGSNVLKSAAGTVSINTSVNVNSWTNSATGNTNLGANVTLGIQSGALLFTSNGNINSGTLDLGSAHPGFFHLVSTGNVTAAISSTITGTQGLTLSGSGTGTRTLTLSGNNTFTGGVNVYTGILNITNAGALNANGTNSLTVQMGGSVRLNGNSITVSGLEGNGNINSFTGSTTAILRVNGGGQFDGTLTNGTNGTLGLTKSGTTALVLAGANTYTGPTVVQNGVLHINATGGNAGTNGSLIGTSSIHVQQGAVLRINNGNANNNNTNRLDDTAPITLSGGTLNFTINGNNIAYSETVGVITLTAGASQISSGQAGDAGGTSTLTISGLATRPVGATLNFSGTGLGTNLRNRVEIGGLTPGFLGGWATVGNDFAKYVADLDSNTVGNQGSVTALTAAEYTTTHANDATTPWSATIHAKPAADQAAAQGINTSREVLSLVLANGIDLTQGGGTLAIISGGLIKLGGTVNTTAAGNRSQINGGTLTAGNSSSAAELFVRVTGANLNIGSVIANNAQGGSVTFVKSGAGTVNLSAANTFTGGVFLNEGSLRANNTTGSATGTGSIVTALGTTFGGSGLITPAANASITVNGSLSIGNLNDTAAADLGIAISGTGTLALNSIVQFDLFTNAGTGTLNPLTAADLLDIDAPSWANISLGSASTLQVATSLTSTSFVAGDSWKLFDWAGIADGTPLVQGSNGFALLDLPTLANGLYWDTSELFTTGYLIVAIPEPGRASLILAGIALGFLRRRR</sequence>
<evidence type="ECO:0000256" key="1">
    <source>
        <dbReference type="ARBA" id="ARBA00022729"/>
    </source>
</evidence>
<reference evidence="2 3" key="1">
    <citation type="submission" date="2019-03" db="EMBL/GenBank/DDBJ databases">
        <title>Genomic Encyclopedia of Archaeal and Bacterial Type Strains, Phase II (KMG-II): from individual species to whole genera.</title>
        <authorList>
            <person name="Goeker M."/>
        </authorList>
    </citation>
    <scope>NUCLEOTIDE SEQUENCE [LARGE SCALE GENOMIC DNA]</scope>
    <source>
        <strain evidence="2 3">ATCC 25309</strain>
    </source>
</reference>
<gene>
    <name evidence="2" type="ORF">EI77_03636</name>
</gene>
<keyword evidence="3" id="KW-1185">Reference proteome</keyword>
<accession>A0A4R7RMD1</accession>
<dbReference type="InterPro" id="IPR011050">
    <property type="entry name" value="Pectin_lyase_fold/virulence"/>
</dbReference>
<evidence type="ECO:0000313" key="3">
    <source>
        <dbReference type="Proteomes" id="UP000295662"/>
    </source>
</evidence>
<keyword evidence="1" id="KW-0732">Signal</keyword>
<organism evidence="2 3">
    <name type="scientific">Prosthecobacter fusiformis</name>
    <dbReference type="NCBI Taxonomy" id="48464"/>
    <lineage>
        <taxon>Bacteria</taxon>
        <taxon>Pseudomonadati</taxon>
        <taxon>Verrucomicrobiota</taxon>
        <taxon>Verrucomicrobiia</taxon>
        <taxon>Verrucomicrobiales</taxon>
        <taxon>Verrucomicrobiaceae</taxon>
        <taxon>Prosthecobacter</taxon>
    </lineage>
</organism>
<dbReference type="NCBIfam" id="TIGR02601">
    <property type="entry name" value="autotrns_rpt"/>
    <property type="match status" value="4"/>
</dbReference>
<dbReference type="Pfam" id="PF12951">
    <property type="entry name" value="PATR"/>
    <property type="match status" value="5"/>
</dbReference>
<proteinExistence type="predicted"/>
<comment type="caution">
    <text evidence="2">The sequence shown here is derived from an EMBL/GenBank/DDBJ whole genome shotgun (WGS) entry which is preliminary data.</text>
</comment>
<dbReference type="AlphaFoldDB" id="A0A4R7RMD1"/>
<dbReference type="SUPFAM" id="SSF51126">
    <property type="entry name" value="Pectin lyase-like"/>
    <property type="match status" value="2"/>
</dbReference>
<evidence type="ECO:0000313" key="2">
    <source>
        <dbReference type="EMBL" id="TDU66541.1"/>
    </source>
</evidence>
<dbReference type="Proteomes" id="UP000295662">
    <property type="component" value="Unassembled WGS sequence"/>
</dbReference>
<dbReference type="OrthoDB" id="200413at2"/>
<name>A0A4R7RMD1_9BACT</name>
<protein>
    <submittedName>
        <fullName evidence="2">Putative secreted protein with PEP-CTERM sorting signal</fullName>
    </submittedName>
</protein>